<evidence type="ECO:0000313" key="3">
    <source>
        <dbReference type="EMBL" id="RRR78382.1"/>
    </source>
</evidence>
<feature type="domain" description="KfrA N-terminal DNA-binding" evidence="2">
    <location>
        <begin position="14"/>
        <end position="127"/>
    </location>
</feature>
<dbReference type="EMBL" id="RSAS01000017">
    <property type="protein sequence ID" value="RRR78382.1"/>
    <property type="molecule type" value="Genomic_DNA"/>
</dbReference>
<comment type="caution">
    <text evidence="3">The sequence shown here is derived from an EMBL/GenBank/DDBJ whole genome shotgun (WGS) entry which is preliminary data.</text>
</comment>
<sequence length="209" mass="23116">MKGKRFQVARELATEEIVWSIAQQMHDAGQEPSIVRIHARIGGGSFTTVKRHLDAWKAQRLVTSSLPPVPDMLQQKMDELVKNIWHIAITCATEEVAYARAEAEKHVAQARAETAEAEHAINILENQVDDLDSAVAQMQQERDDARSALVQAQAATGIAEARLADMQRQLEAHIAELTHTRSEARARLVGEVEALRRHLDAAPTRPSGA</sequence>
<dbReference type="Pfam" id="PF11740">
    <property type="entry name" value="KfrA_N"/>
    <property type="match status" value="1"/>
</dbReference>
<reference evidence="3 4" key="1">
    <citation type="submission" date="2018-12" db="EMBL/GenBank/DDBJ databases">
        <title>Genome Sequence of Candidatus Viridilinea halotolerans isolated from saline sulfide-rich spring.</title>
        <authorList>
            <person name="Grouzdev D.S."/>
            <person name="Burganskaya E.I."/>
            <person name="Krutkina M.S."/>
            <person name="Sukhacheva M.V."/>
            <person name="Gorlenko V.M."/>
        </authorList>
    </citation>
    <scope>NUCLEOTIDE SEQUENCE [LARGE SCALE GENOMIC DNA]</scope>
    <source>
        <strain evidence="3">Chok-6</strain>
    </source>
</reference>
<evidence type="ECO:0000256" key="1">
    <source>
        <dbReference type="SAM" id="Coils"/>
    </source>
</evidence>
<keyword evidence="3" id="KW-0238">DNA-binding</keyword>
<accession>A0A426UCI7</accession>
<name>A0A426UCI7_9CHLR</name>
<dbReference type="GO" id="GO:0003677">
    <property type="term" value="F:DNA binding"/>
    <property type="evidence" value="ECO:0007669"/>
    <property type="project" value="UniProtKB-KW"/>
</dbReference>
<keyword evidence="1" id="KW-0175">Coiled coil</keyword>
<evidence type="ECO:0000259" key="2">
    <source>
        <dbReference type="Pfam" id="PF11740"/>
    </source>
</evidence>
<dbReference type="InterPro" id="IPR021104">
    <property type="entry name" value="KfrA_DNA-bd_N"/>
</dbReference>
<dbReference type="AlphaFoldDB" id="A0A426UCI7"/>
<protein>
    <submittedName>
        <fullName evidence="3">DNA-binding protein</fullName>
    </submittedName>
</protein>
<dbReference type="Gene3D" id="1.10.287.1490">
    <property type="match status" value="1"/>
</dbReference>
<organism evidence="3 4">
    <name type="scientific">Candidatus Viridilinea halotolerans</name>
    <dbReference type="NCBI Taxonomy" id="2491704"/>
    <lineage>
        <taxon>Bacteria</taxon>
        <taxon>Bacillati</taxon>
        <taxon>Chloroflexota</taxon>
        <taxon>Chloroflexia</taxon>
        <taxon>Chloroflexales</taxon>
        <taxon>Chloroflexineae</taxon>
        <taxon>Oscillochloridaceae</taxon>
        <taxon>Candidatus Viridilinea</taxon>
    </lineage>
</organism>
<gene>
    <name evidence="3" type="ORF">EI684_00360</name>
</gene>
<proteinExistence type="predicted"/>
<feature type="coiled-coil region" evidence="1">
    <location>
        <begin position="98"/>
        <end position="187"/>
    </location>
</feature>
<dbReference type="Proteomes" id="UP000280307">
    <property type="component" value="Unassembled WGS sequence"/>
</dbReference>
<evidence type="ECO:0000313" key="4">
    <source>
        <dbReference type="Proteomes" id="UP000280307"/>
    </source>
</evidence>